<accession>A0A512HH59</accession>
<dbReference type="Gene3D" id="3.30.9.10">
    <property type="entry name" value="D-Amino Acid Oxidase, subunit A, domain 2"/>
    <property type="match status" value="1"/>
</dbReference>
<keyword evidence="4" id="KW-1185">Reference proteome</keyword>
<dbReference type="SUPFAM" id="SSF51905">
    <property type="entry name" value="FAD/NAD(P)-binding domain"/>
    <property type="match status" value="1"/>
</dbReference>
<gene>
    <name evidence="3" type="ORF">RNA01_17250</name>
</gene>
<dbReference type="PANTHER" id="PTHR13847:SF281">
    <property type="entry name" value="FAD DEPENDENT OXIDOREDUCTASE DOMAIN-CONTAINING PROTEIN"/>
    <property type="match status" value="1"/>
</dbReference>
<dbReference type="Gene3D" id="3.50.50.60">
    <property type="entry name" value="FAD/NAD(P)-binding domain"/>
    <property type="match status" value="1"/>
</dbReference>
<keyword evidence="1" id="KW-0560">Oxidoreductase</keyword>
<name>A0A512HH59_9HYPH</name>
<dbReference type="PANTHER" id="PTHR13847">
    <property type="entry name" value="SARCOSINE DEHYDROGENASE-RELATED"/>
    <property type="match status" value="1"/>
</dbReference>
<dbReference type="GO" id="GO:0016491">
    <property type="term" value="F:oxidoreductase activity"/>
    <property type="evidence" value="ECO:0007669"/>
    <property type="project" value="UniProtKB-KW"/>
</dbReference>
<dbReference type="InterPro" id="IPR036188">
    <property type="entry name" value="FAD/NAD-bd_sf"/>
</dbReference>
<dbReference type="Pfam" id="PF01266">
    <property type="entry name" value="DAO"/>
    <property type="match status" value="1"/>
</dbReference>
<dbReference type="AlphaFoldDB" id="A0A512HH59"/>
<evidence type="ECO:0000313" key="3">
    <source>
        <dbReference type="EMBL" id="GEO84793.1"/>
    </source>
</evidence>
<evidence type="ECO:0000259" key="2">
    <source>
        <dbReference type="Pfam" id="PF01266"/>
    </source>
</evidence>
<sequence>MVTFSPFDVTLWYATAAAAPKTEPLEGKVQVDICIVGAGYTGLTTALDLARSGVRVVLLERAEAGFGGSGRNAGHCTPTFTHYSLPELRTMLGEPWAERLIERQTRANDRVSSMIRDYQIDCEWVQNGYVMGAPHKGALAEIKKKAASYNAIGAHTRVLDRDEVEAITGSPRFHGGWLHEEGGHLNPLGYARGLARAVMQEGGVIHTGSAVIACDRNATGGWSVKTEKGEVVADKVIFSTGAYTVGGWPKLDRTFKIQKVFVAATQPLDEETRRTVLPKNTTIHDGRGDIYVYKYNAEGRIVASMFPMGRRGRDMAYTRQVMSDRLKWLHPQIKGDLRWDYFWFGELDMQYRTVPRFYSLAAGVVALTGLSGRGVPTGSMLGSILSEWALDKPESELALKLEPLTAAPFYMSFGPAMTLRYYRIRDNITARLSGAPLPPHA</sequence>
<reference evidence="3 4" key="1">
    <citation type="submission" date="2019-07" db="EMBL/GenBank/DDBJ databases">
        <title>Whole genome shotgun sequence of Rhizobium naphthalenivorans NBRC 107585.</title>
        <authorList>
            <person name="Hosoyama A."/>
            <person name="Uohara A."/>
            <person name="Ohji S."/>
            <person name="Ichikawa N."/>
        </authorList>
    </citation>
    <scope>NUCLEOTIDE SEQUENCE [LARGE SCALE GENOMIC DNA]</scope>
    <source>
        <strain evidence="3 4">NBRC 107585</strain>
    </source>
</reference>
<dbReference type="RefSeq" id="WP_147179554.1">
    <property type="nucleotide sequence ID" value="NZ_BJZP01000006.1"/>
</dbReference>
<dbReference type="Proteomes" id="UP000321717">
    <property type="component" value="Unassembled WGS sequence"/>
</dbReference>
<organism evidence="3 4">
    <name type="scientific">Ciceribacter naphthalenivorans</name>
    <dbReference type="NCBI Taxonomy" id="1118451"/>
    <lineage>
        <taxon>Bacteria</taxon>
        <taxon>Pseudomonadati</taxon>
        <taxon>Pseudomonadota</taxon>
        <taxon>Alphaproteobacteria</taxon>
        <taxon>Hyphomicrobiales</taxon>
        <taxon>Rhizobiaceae</taxon>
        <taxon>Ciceribacter</taxon>
    </lineage>
</organism>
<dbReference type="GO" id="GO:0005737">
    <property type="term" value="C:cytoplasm"/>
    <property type="evidence" value="ECO:0007669"/>
    <property type="project" value="TreeGrafter"/>
</dbReference>
<protein>
    <submittedName>
        <fullName evidence="3">Oxidoreductase</fullName>
    </submittedName>
</protein>
<dbReference type="OrthoDB" id="9814969at2"/>
<feature type="domain" description="FAD dependent oxidoreductase" evidence="2">
    <location>
        <begin position="32"/>
        <end position="388"/>
    </location>
</feature>
<dbReference type="EMBL" id="BJZP01000006">
    <property type="protein sequence ID" value="GEO84793.1"/>
    <property type="molecule type" value="Genomic_DNA"/>
</dbReference>
<comment type="caution">
    <text evidence="3">The sequence shown here is derived from an EMBL/GenBank/DDBJ whole genome shotgun (WGS) entry which is preliminary data.</text>
</comment>
<evidence type="ECO:0000256" key="1">
    <source>
        <dbReference type="ARBA" id="ARBA00023002"/>
    </source>
</evidence>
<proteinExistence type="predicted"/>
<dbReference type="InterPro" id="IPR006076">
    <property type="entry name" value="FAD-dep_OxRdtase"/>
</dbReference>
<evidence type="ECO:0000313" key="4">
    <source>
        <dbReference type="Proteomes" id="UP000321717"/>
    </source>
</evidence>